<comment type="caution">
    <text evidence="1">The sequence shown here is derived from an EMBL/GenBank/DDBJ whole genome shotgun (WGS) entry which is preliminary data.</text>
</comment>
<dbReference type="EMBL" id="LATX01001069">
    <property type="protein sequence ID" value="KTB43805.1"/>
    <property type="molecule type" value="Genomic_DNA"/>
</dbReference>
<reference evidence="1 2" key="1">
    <citation type="submission" date="2015-12" db="EMBL/GenBank/DDBJ databases">
        <title>Draft genome sequence of Moniliophthora roreri, the causal agent of frosty pod rot of cacao.</title>
        <authorList>
            <person name="Aime M.C."/>
            <person name="Diaz-Valderrama J.R."/>
            <person name="Kijpornyongpan T."/>
            <person name="Phillips-Mora W."/>
        </authorList>
    </citation>
    <scope>NUCLEOTIDE SEQUENCE [LARGE SCALE GENOMIC DNA]</scope>
    <source>
        <strain evidence="1 2">MCA 2952</strain>
    </source>
</reference>
<proteinExistence type="predicted"/>
<sequence>MFTDPDSVIPNFGISDDMLRRMHEHQNGDRWIVNLDKVSESMAYVEVNPPHMPFPATFMPRFENELARLVDLYSPAEGVRKHKWQAGLELATSYRLAQGLPV</sequence>
<organism evidence="1 2">
    <name type="scientific">Moniliophthora roreri</name>
    <name type="common">Frosty pod rot fungus</name>
    <name type="synonym">Monilia roreri</name>
    <dbReference type="NCBI Taxonomy" id="221103"/>
    <lineage>
        <taxon>Eukaryota</taxon>
        <taxon>Fungi</taxon>
        <taxon>Dikarya</taxon>
        <taxon>Basidiomycota</taxon>
        <taxon>Agaricomycotina</taxon>
        <taxon>Agaricomycetes</taxon>
        <taxon>Agaricomycetidae</taxon>
        <taxon>Agaricales</taxon>
        <taxon>Marasmiineae</taxon>
        <taxon>Marasmiaceae</taxon>
        <taxon>Moniliophthora</taxon>
    </lineage>
</organism>
<protein>
    <submittedName>
        <fullName evidence="1">Uncharacterized protein</fullName>
    </submittedName>
</protein>
<dbReference type="Proteomes" id="UP000054988">
    <property type="component" value="Unassembled WGS sequence"/>
</dbReference>
<name>A0A0W0G5J5_MONRR</name>
<evidence type="ECO:0000313" key="2">
    <source>
        <dbReference type="Proteomes" id="UP000054988"/>
    </source>
</evidence>
<accession>A0A0W0G5J5</accession>
<dbReference type="AlphaFoldDB" id="A0A0W0G5J5"/>
<gene>
    <name evidence="1" type="ORF">WG66_3602</name>
</gene>
<evidence type="ECO:0000313" key="1">
    <source>
        <dbReference type="EMBL" id="KTB43805.1"/>
    </source>
</evidence>